<keyword evidence="1" id="KW-0812">Transmembrane</keyword>
<sequence>MDSKQKKLIIVLSITAGVLLLLNVILFALTRSGEKKPEEITLVYWGFWEEAEVMHPLLEKYEAENPGVKIFYSKQTSKNYESRTYTRLEQGVTDTEPVPDILMIHNTWLPKFQQYLTSLPSSIIDRNTYSQEFYPTALDDFTGRDGGIYAIPLQIDGLMIIYNKSLLSKEGYAEPPQDWDSFLEAAKRLTKYDSTGRIAQAGLAIGTSKNITHATDILTYFMLQNGAELINRERDEVNLTSQRAISALDVYTSYAKEEFPTWGTYLPSDLTFFQNGNLAMMFGTTWQALNILEEMDELSFGLAPLPILPSNKHLYYPIYWGNAVSKASKNQIEAWKFLQFLSEPEQLRRLYQNSAKTRTFGQPYSRTSMNEELLLNEYTQPLGLMAPYMKSWQVGDLEFVQEVLTRSITSITEGNKDLESVFRTAQNEINERLAVTNK</sequence>
<dbReference type="Proteomes" id="UP000564033">
    <property type="component" value="Unassembled WGS sequence"/>
</dbReference>
<dbReference type="InterPro" id="IPR006059">
    <property type="entry name" value="SBP"/>
</dbReference>
<proteinExistence type="predicted"/>
<dbReference type="InterPro" id="IPR050490">
    <property type="entry name" value="Bact_solute-bd_prot1"/>
</dbReference>
<dbReference type="Gene3D" id="3.40.190.10">
    <property type="entry name" value="Periplasmic binding protein-like II"/>
    <property type="match status" value="1"/>
</dbReference>
<keyword evidence="1" id="KW-0472">Membrane</keyword>
<dbReference type="EMBL" id="JAAZIL010000021">
    <property type="protein sequence ID" value="NLZ24282.1"/>
    <property type="molecule type" value="Genomic_DNA"/>
</dbReference>
<evidence type="ECO:0000313" key="2">
    <source>
        <dbReference type="EMBL" id="NLZ24282.1"/>
    </source>
</evidence>
<reference evidence="2 3" key="1">
    <citation type="journal article" date="2020" name="Biotechnol. Biofuels">
        <title>New insights from the biogas microbiome by comprehensive genome-resolved metagenomics of nearly 1600 species originating from multiple anaerobic digesters.</title>
        <authorList>
            <person name="Campanaro S."/>
            <person name="Treu L."/>
            <person name="Rodriguez-R L.M."/>
            <person name="Kovalovszki A."/>
            <person name="Ziels R.M."/>
            <person name="Maus I."/>
            <person name="Zhu X."/>
            <person name="Kougias P.G."/>
            <person name="Basile A."/>
            <person name="Luo G."/>
            <person name="Schluter A."/>
            <person name="Konstantinidis K.T."/>
            <person name="Angelidaki I."/>
        </authorList>
    </citation>
    <scope>NUCLEOTIDE SEQUENCE [LARGE SCALE GENOMIC DNA]</scope>
    <source>
        <strain evidence="2">AS19jrsBPTG_9</strain>
    </source>
</reference>
<organism evidence="2 3">
    <name type="scientific">Candidatus Dojkabacteria bacterium</name>
    <dbReference type="NCBI Taxonomy" id="2099670"/>
    <lineage>
        <taxon>Bacteria</taxon>
        <taxon>Candidatus Dojkabacteria</taxon>
    </lineage>
</organism>
<gene>
    <name evidence="2" type="ORF">GX888_00835</name>
</gene>
<evidence type="ECO:0000313" key="3">
    <source>
        <dbReference type="Proteomes" id="UP000564033"/>
    </source>
</evidence>
<dbReference type="AlphaFoldDB" id="A0A847VCW7"/>
<comment type="caution">
    <text evidence="2">The sequence shown here is derived from an EMBL/GenBank/DDBJ whole genome shotgun (WGS) entry which is preliminary data.</text>
</comment>
<dbReference type="Pfam" id="PF01547">
    <property type="entry name" value="SBP_bac_1"/>
    <property type="match status" value="1"/>
</dbReference>
<keyword evidence="1" id="KW-1133">Transmembrane helix</keyword>
<accession>A0A847VCW7</accession>
<feature type="transmembrane region" description="Helical" evidence="1">
    <location>
        <begin position="7"/>
        <end position="29"/>
    </location>
</feature>
<protein>
    <submittedName>
        <fullName evidence="2">Sugar ABC transporter substrate-binding protein</fullName>
    </submittedName>
</protein>
<evidence type="ECO:0000256" key="1">
    <source>
        <dbReference type="SAM" id="Phobius"/>
    </source>
</evidence>
<dbReference type="PANTHER" id="PTHR43649">
    <property type="entry name" value="ARABINOSE-BINDING PROTEIN-RELATED"/>
    <property type="match status" value="1"/>
</dbReference>
<dbReference type="SUPFAM" id="SSF53850">
    <property type="entry name" value="Periplasmic binding protein-like II"/>
    <property type="match status" value="1"/>
</dbReference>
<name>A0A847VCW7_9BACT</name>
<dbReference type="CDD" id="cd13585">
    <property type="entry name" value="PBP2_TMBP_like"/>
    <property type="match status" value="1"/>
</dbReference>
<dbReference type="PANTHER" id="PTHR43649:SF12">
    <property type="entry name" value="DIACETYLCHITOBIOSE BINDING PROTEIN DASA"/>
    <property type="match status" value="1"/>
</dbReference>